<feature type="compositionally biased region" description="Basic residues" evidence="1">
    <location>
        <begin position="25"/>
        <end position="36"/>
    </location>
</feature>
<comment type="caution">
    <text evidence="2">The sequence shown here is derived from an EMBL/GenBank/DDBJ whole genome shotgun (WGS) entry which is preliminary data.</text>
</comment>
<evidence type="ECO:0000256" key="1">
    <source>
        <dbReference type="SAM" id="MobiDB-lite"/>
    </source>
</evidence>
<feature type="compositionally biased region" description="Basic and acidic residues" evidence="1">
    <location>
        <begin position="136"/>
        <end position="148"/>
    </location>
</feature>
<feature type="region of interest" description="Disordered" evidence="1">
    <location>
        <begin position="181"/>
        <end position="267"/>
    </location>
</feature>
<feature type="compositionally biased region" description="Low complexity" evidence="1">
    <location>
        <begin position="185"/>
        <end position="197"/>
    </location>
</feature>
<sequence>MPPSPQPLGAPPLPTASAPLAQAPHRTRSHHTRVTARPHFGSPPQASSPAAASPPPTPSRLTTPRLRHPPRRPHRSARHRRPGRCPTPAPTPPRRTTRSGPRGVNGQSHTAPAHRPLARHRVTHRPRARIRATSHPTHDGTERSDTRRPHSPHTPSCSAAAIGVCACGASERSTVDATYVGGAGRAEASGRSTPGTRRAYRRRSARPAPPPWAASGHTHSRAPASPAVVRPERPQRTTGASAPRGPHRTTGPSAPRGPHRTTGPSAP</sequence>
<feature type="compositionally biased region" description="Basic residues" evidence="1">
    <location>
        <begin position="65"/>
        <end position="83"/>
    </location>
</feature>
<feature type="compositionally biased region" description="Low complexity" evidence="1">
    <location>
        <begin position="15"/>
        <end position="24"/>
    </location>
</feature>
<feature type="compositionally biased region" description="Low complexity" evidence="1">
    <location>
        <begin position="42"/>
        <end position="51"/>
    </location>
</feature>
<dbReference type="EMBL" id="JACHGN010000010">
    <property type="protein sequence ID" value="MBB5135216.1"/>
    <property type="molecule type" value="Genomic_DNA"/>
</dbReference>
<dbReference type="Proteomes" id="UP000578449">
    <property type="component" value="Unassembled WGS sequence"/>
</dbReference>
<accession>A0A840P9A5</accession>
<feature type="compositionally biased region" description="Pro residues" evidence="1">
    <location>
        <begin position="1"/>
        <end position="14"/>
    </location>
</feature>
<dbReference type="AlphaFoldDB" id="A0A840P9A5"/>
<proteinExistence type="predicted"/>
<keyword evidence="3" id="KW-1185">Reference proteome</keyword>
<feature type="region of interest" description="Disordered" evidence="1">
    <location>
        <begin position="1"/>
        <end position="158"/>
    </location>
</feature>
<evidence type="ECO:0000313" key="2">
    <source>
        <dbReference type="EMBL" id="MBB5135216.1"/>
    </source>
</evidence>
<protein>
    <submittedName>
        <fullName evidence="2">Uncharacterized protein</fullName>
    </submittedName>
</protein>
<evidence type="ECO:0000313" key="3">
    <source>
        <dbReference type="Proteomes" id="UP000578449"/>
    </source>
</evidence>
<feature type="compositionally biased region" description="Basic residues" evidence="1">
    <location>
        <begin position="116"/>
        <end position="132"/>
    </location>
</feature>
<name>A0A840P9A5_9ACTN</name>
<reference evidence="2 3" key="1">
    <citation type="submission" date="2020-08" db="EMBL/GenBank/DDBJ databases">
        <title>Genomic Encyclopedia of Type Strains, Phase IV (KMG-IV): sequencing the most valuable type-strain genomes for metagenomic binning, comparative biology and taxonomic classification.</title>
        <authorList>
            <person name="Goeker M."/>
        </authorList>
    </citation>
    <scope>NUCLEOTIDE SEQUENCE [LARGE SCALE GENOMIC DNA]</scope>
    <source>
        <strain evidence="2 3">DSM 45615</strain>
    </source>
</reference>
<organism evidence="2 3">
    <name type="scientific">Thermocatellispora tengchongensis</name>
    <dbReference type="NCBI Taxonomy" id="1073253"/>
    <lineage>
        <taxon>Bacteria</taxon>
        <taxon>Bacillati</taxon>
        <taxon>Actinomycetota</taxon>
        <taxon>Actinomycetes</taxon>
        <taxon>Streptosporangiales</taxon>
        <taxon>Streptosporangiaceae</taxon>
        <taxon>Thermocatellispora</taxon>
    </lineage>
</organism>
<gene>
    <name evidence="2" type="ORF">HNP84_004952</name>
</gene>